<dbReference type="GO" id="GO:0008380">
    <property type="term" value="P:RNA splicing"/>
    <property type="evidence" value="ECO:0007669"/>
    <property type="project" value="TreeGrafter"/>
</dbReference>
<feature type="compositionally biased region" description="Basic and acidic residues" evidence="1">
    <location>
        <begin position="640"/>
        <end position="658"/>
    </location>
</feature>
<dbReference type="EMBL" id="UZAD01013423">
    <property type="protein sequence ID" value="VDN94823.1"/>
    <property type="molecule type" value="Genomic_DNA"/>
</dbReference>
<feature type="compositionally biased region" description="Polar residues" evidence="1">
    <location>
        <begin position="260"/>
        <end position="270"/>
    </location>
</feature>
<feature type="region of interest" description="Disordered" evidence="1">
    <location>
        <begin position="235"/>
        <end position="283"/>
    </location>
</feature>
<feature type="region of interest" description="Disordered" evidence="1">
    <location>
        <begin position="200"/>
        <end position="220"/>
    </location>
</feature>
<dbReference type="InterPro" id="IPR035979">
    <property type="entry name" value="RBD_domain_sf"/>
</dbReference>
<feature type="compositionally biased region" description="Basic and acidic residues" evidence="1">
    <location>
        <begin position="724"/>
        <end position="737"/>
    </location>
</feature>
<dbReference type="InterPro" id="IPR012677">
    <property type="entry name" value="Nucleotide-bd_a/b_plait_sf"/>
</dbReference>
<feature type="compositionally biased region" description="Basic residues" evidence="1">
    <location>
        <begin position="748"/>
        <end position="763"/>
    </location>
</feature>
<feature type="compositionally biased region" description="Basic residues" evidence="1">
    <location>
        <begin position="770"/>
        <end position="783"/>
    </location>
</feature>
<dbReference type="AlphaFoldDB" id="A0A0N4TXK8"/>
<dbReference type="WBParaSite" id="BPAG_0001371001-mRNA-1">
    <property type="protein sequence ID" value="BPAG_0001371001-mRNA-1"/>
    <property type="gene ID" value="BPAG_0001371001"/>
</dbReference>
<organism evidence="5">
    <name type="scientific">Brugia pahangi</name>
    <name type="common">Filarial nematode worm</name>
    <dbReference type="NCBI Taxonomy" id="6280"/>
    <lineage>
        <taxon>Eukaryota</taxon>
        <taxon>Metazoa</taxon>
        <taxon>Ecdysozoa</taxon>
        <taxon>Nematoda</taxon>
        <taxon>Chromadorea</taxon>
        <taxon>Rhabditida</taxon>
        <taxon>Spirurina</taxon>
        <taxon>Spiruromorpha</taxon>
        <taxon>Filarioidea</taxon>
        <taxon>Onchocercidae</taxon>
        <taxon>Brugia</taxon>
    </lineage>
</organism>
<dbReference type="PANTHER" id="PTHR46589:SF1">
    <property type="entry name" value="APOPTOTIC CHROMATIN CONDENSATION INDUCER IN THE NUCLEUS"/>
    <property type="match status" value="1"/>
</dbReference>
<feature type="compositionally biased region" description="Basic and acidic residues" evidence="1">
    <location>
        <begin position="239"/>
        <end position="249"/>
    </location>
</feature>
<feature type="region of interest" description="Disordered" evidence="1">
    <location>
        <begin position="87"/>
        <end position="179"/>
    </location>
</feature>
<accession>A0A0N4TXK8</accession>
<dbReference type="Proteomes" id="UP000278627">
    <property type="component" value="Unassembled WGS sequence"/>
</dbReference>
<feature type="compositionally biased region" description="Basic and acidic residues" evidence="1">
    <location>
        <begin position="201"/>
        <end position="220"/>
    </location>
</feature>
<evidence type="ECO:0000313" key="5">
    <source>
        <dbReference type="WBParaSite" id="BPAG_0001371001-mRNA-1"/>
    </source>
</evidence>
<feature type="domain" description="SAP" evidence="2">
    <location>
        <begin position="14"/>
        <end position="48"/>
    </location>
</feature>
<protein>
    <submittedName>
        <fullName evidence="5">SAP domain-containing protein</fullName>
    </submittedName>
</protein>
<dbReference type="PROSITE" id="PS50800">
    <property type="entry name" value="SAP"/>
    <property type="match status" value="1"/>
</dbReference>
<evidence type="ECO:0000313" key="3">
    <source>
        <dbReference type="EMBL" id="VDN94823.1"/>
    </source>
</evidence>
<dbReference type="STRING" id="6280.A0A0N4TXK8"/>
<dbReference type="InterPro" id="IPR052793">
    <property type="entry name" value="EJC-associated_protein"/>
</dbReference>
<dbReference type="InterPro" id="IPR034257">
    <property type="entry name" value="Acinus_RRM"/>
</dbReference>
<dbReference type="SUPFAM" id="SSF68906">
    <property type="entry name" value="SAP domain"/>
    <property type="match status" value="1"/>
</dbReference>
<dbReference type="GO" id="GO:0003723">
    <property type="term" value="F:RNA binding"/>
    <property type="evidence" value="ECO:0007669"/>
    <property type="project" value="TreeGrafter"/>
</dbReference>
<feature type="region of interest" description="Disordered" evidence="1">
    <location>
        <begin position="562"/>
        <end position="783"/>
    </location>
</feature>
<gene>
    <name evidence="3" type="ORF">BPAG_LOCUS13638</name>
</gene>
<reference evidence="5" key="1">
    <citation type="submission" date="2017-02" db="UniProtKB">
        <authorList>
            <consortium name="WormBaseParasite"/>
        </authorList>
    </citation>
    <scope>IDENTIFICATION</scope>
</reference>
<dbReference type="Gene3D" id="1.10.720.30">
    <property type="entry name" value="SAP domain"/>
    <property type="match status" value="1"/>
</dbReference>
<evidence type="ECO:0000256" key="1">
    <source>
        <dbReference type="SAM" id="MobiDB-lite"/>
    </source>
</evidence>
<dbReference type="GO" id="GO:0061574">
    <property type="term" value="C:ASAP complex"/>
    <property type="evidence" value="ECO:0007669"/>
    <property type="project" value="TreeGrafter"/>
</dbReference>
<dbReference type="Pfam" id="PF02037">
    <property type="entry name" value="SAP"/>
    <property type="match status" value="1"/>
</dbReference>
<dbReference type="GO" id="GO:0071011">
    <property type="term" value="C:precatalytic spliceosome"/>
    <property type="evidence" value="ECO:0007669"/>
    <property type="project" value="TreeGrafter"/>
</dbReference>
<dbReference type="InterPro" id="IPR036361">
    <property type="entry name" value="SAP_dom_sf"/>
</dbReference>
<dbReference type="SUPFAM" id="SSF54928">
    <property type="entry name" value="RNA-binding domain, RBD"/>
    <property type="match status" value="1"/>
</dbReference>
<feature type="region of interest" description="Disordered" evidence="1">
    <location>
        <begin position="429"/>
        <end position="460"/>
    </location>
</feature>
<name>A0A0N4TXK8_BRUPA</name>
<dbReference type="CDD" id="cd12432">
    <property type="entry name" value="RRM_ACINU"/>
    <property type="match status" value="1"/>
</dbReference>
<feature type="compositionally biased region" description="Basic and acidic residues" evidence="1">
    <location>
        <begin position="665"/>
        <end position="682"/>
    </location>
</feature>
<reference evidence="3 4" key="2">
    <citation type="submission" date="2018-11" db="EMBL/GenBank/DDBJ databases">
        <authorList>
            <consortium name="Pathogen Informatics"/>
        </authorList>
    </citation>
    <scope>NUCLEOTIDE SEQUENCE [LARGE SCALE GENOMIC DNA]</scope>
</reference>
<proteinExistence type="predicted"/>
<sequence length="783" mass="88666">MCDESEPSIGGRPISEMKVVELKEELGKRGLSKIGNKNVLHERLKEYLVTEVSAKCENEVQSTAIESPQRDMTSPPNPLVAEYLAKQQTALREARKDAEAVRRASSGDDASPIREKSISGIRRSRRGRSTATVIEKPAESVVTSETEQDPMEADSFQESMEMQSKRHNLEETENDISTPLEVLKKETNVNVDLMSTAVEIKTTEESERTETEYDETRLISDHSVDLEEKWPVSANVVSEGHEVQEKHEDKDEEEDAVSDVASSDTGTSNQSRSEAADESSASWEQMPVDLEELSNQGVVEAVDSGSVEKIVEHSKEATAIQNNGNFFSIFELKKRRWKPSETASSTNNVITISVVKHKEEEIEIDEQEDMPDTHTSAISDFKEELSDTKDRMEELDYEEPVQSSVAEVAEEVKAAEEISERRKERIFERVDRHAKRTGPSSVSKRSPSSEKQLESHTTVDGFVRERRVSPARYPVNQVIMIRQLTRPYTVKQLQQLLSTFGTVVEGGFWIDNIKSTCIAKYSTVEEAVVARGRLHNVVWPPCSPKTLKIDYSDDANLTKHLLADQSQSEETTKGNTETAKSPSGNSAPTLRVSLSVDEKRRHVLPTNQDELSKDLDKKEREGRGHLHRGRKRSASPIGHSEAKRPREQRSPWRNERRRVTASPEPKPKEPEKRVKTADELFLKTKTQPAVYYLPLSEEQITERIKRKAAEAELAKKVAQNGTMKRKEKDEPSKEKTNTSKRVSARSPPSRRRSRTPPSRRRSHTPGGQRDRRHSRSRSPRRRR</sequence>
<feature type="compositionally biased region" description="Polar residues" evidence="1">
    <location>
        <begin position="564"/>
        <end position="588"/>
    </location>
</feature>
<feature type="compositionally biased region" description="Basic and acidic residues" evidence="1">
    <location>
        <begin position="700"/>
        <end position="715"/>
    </location>
</feature>
<evidence type="ECO:0000259" key="2">
    <source>
        <dbReference type="PROSITE" id="PS50800"/>
    </source>
</evidence>
<dbReference type="Pfam" id="PF16294">
    <property type="entry name" value="RSB_motif"/>
    <property type="match status" value="1"/>
</dbReference>
<dbReference type="InterPro" id="IPR032552">
    <property type="entry name" value="RSB_motif"/>
</dbReference>
<feature type="compositionally biased region" description="Basic and acidic residues" evidence="1">
    <location>
        <begin position="610"/>
        <end position="624"/>
    </location>
</feature>
<evidence type="ECO:0000313" key="4">
    <source>
        <dbReference type="Proteomes" id="UP000278627"/>
    </source>
</evidence>
<dbReference type="Gene3D" id="3.30.70.330">
    <property type="match status" value="1"/>
</dbReference>
<keyword evidence="4" id="KW-1185">Reference proteome</keyword>
<feature type="compositionally biased region" description="Basic and acidic residues" evidence="1">
    <location>
        <begin position="92"/>
        <end position="117"/>
    </location>
</feature>
<dbReference type="InterPro" id="IPR003034">
    <property type="entry name" value="SAP_dom"/>
</dbReference>
<dbReference type="SMART" id="SM00513">
    <property type="entry name" value="SAP"/>
    <property type="match status" value="1"/>
</dbReference>
<dbReference type="PANTHER" id="PTHR46589">
    <property type="entry name" value="APOPTOTIC CHROMATIN CONDENSATION INDUCER IN THE NUCLEUS"/>
    <property type="match status" value="1"/>
</dbReference>